<dbReference type="AlphaFoldDB" id="A0A4Y9YYB0"/>
<evidence type="ECO:0000256" key="2">
    <source>
        <dbReference type="SAM" id="SignalP"/>
    </source>
</evidence>
<keyword evidence="4" id="KW-1185">Reference proteome</keyword>
<dbReference type="EMBL" id="SEOQ01000229">
    <property type="protein sequence ID" value="TFY66658.1"/>
    <property type="molecule type" value="Genomic_DNA"/>
</dbReference>
<feature type="compositionally biased region" description="Polar residues" evidence="1">
    <location>
        <begin position="54"/>
        <end position="66"/>
    </location>
</feature>
<feature type="region of interest" description="Disordered" evidence="1">
    <location>
        <begin position="168"/>
        <end position="242"/>
    </location>
</feature>
<keyword evidence="2" id="KW-0732">Signal</keyword>
<evidence type="ECO:0008006" key="5">
    <source>
        <dbReference type="Google" id="ProtNLM"/>
    </source>
</evidence>
<organism evidence="3 4">
    <name type="scientific">Dentipellis fragilis</name>
    <dbReference type="NCBI Taxonomy" id="205917"/>
    <lineage>
        <taxon>Eukaryota</taxon>
        <taxon>Fungi</taxon>
        <taxon>Dikarya</taxon>
        <taxon>Basidiomycota</taxon>
        <taxon>Agaricomycotina</taxon>
        <taxon>Agaricomycetes</taxon>
        <taxon>Russulales</taxon>
        <taxon>Hericiaceae</taxon>
        <taxon>Dentipellis</taxon>
    </lineage>
</organism>
<feature type="signal peptide" evidence="2">
    <location>
        <begin position="1"/>
        <end position="24"/>
    </location>
</feature>
<feature type="region of interest" description="Disordered" evidence="1">
    <location>
        <begin position="27"/>
        <end position="70"/>
    </location>
</feature>
<sequence length="335" mass="37141">MLLRRDEVAMLALVLFPSALYSCAYKTRPSSEQAPHERYPVQNTSRTIDMGPKKNSSSEGARTPSGSPGPVILFYPYRQGRKLNAVSHYLADITSRRSRRSHPSRSVLSGAYADQPMALEAGNSPHAYHAASGPTGSHRSGALAMNGTYTLPNDTLPVISGSVRDTRHFASDTGSHESKQPPYSLAGQKRQHSPELTGSHSPSASQQLRSSSPSKVPRLAGRKGKDKQKDAELQRHYRSDKNEKLRKLNSMLPDQLRCKREPPRMPPIIDSTIEYIDSLTKQLESSNGPDRQDLLDEIADLSERLNQSYLENSTLRLLLTQREQTIAFLSGTTYT</sequence>
<evidence type="ECO:0000256" key="1">
    <source>
        <dbReference type="SAM" id="MobiDB-lite"/>
    </source>
</evidence>
<comment type="caution">
    <text evidence="3">The sequence shown here is derived from an EMBL/GenBank/DDBJ whole genome shotgun (WGS) entry which is preliminary data.</text>
</comment>
<dbReference type="Proteomes" id="UP000298327">
    <property type="component" value="Unassembled WGS sequence"/>
</dbReference>
<evidence type="ECO:0000313" key="4">
    <source>
        <dbReference type="Proteomes" id="UP000298327"/>
    </source>
</evidence>
<dbReference type="PROSITE" id="PS51257">
    <property type="entry name" value="PROKAR_LIPOPROTEIN"/>
    <property type="match status" value="1"/>
</dbReference>
<gene>
    <name evidence="3" type="ORF">EVG20_g4441</name>
</gene>
<proteinExistence type="predicted"/>
<evidence type="ECO:0000313" key="3">
    <source>
        <dbReference type="EMBL" id="TFY66658.1"/>
    </source>
</evidence>
<name>A0A4Y9YYB0_9AGAM</name>
<reference evidence="3 4" key="1">
    <citation type="submission" date="2019-02" db="EMBL/GenBank/DDBJ databases">
        <title>Genome sequencing of the rare red list fungi Dentipellis fragilis.</title>
        <authorList>
            <person name="Buettner E."/>
            <person name="Kellner H."/>
        </authorList>
    </citation>
    <scope>NUCLEOTIDE SEQUENCE [LARGE SCALE GENOMIC DNA]</scope>
    <source>
        <strain evidence="3 4">DSM 105465</strain>
    </source>
</reference>
<feature type="compositionally biased region" description="Low complexity" evidence="1">
    <location>
        <begin position="199"/>
        <end position="214"/>
    </location>
</feature>
<accession>A0A4Y9YYB0</accession>
<feature type="compositionally biased region" description="Basic and acidic residues" evidence="1">
    <location>
        <begin position="168"/>
        <end position="179"/>
    </location>
</feature>
<feature type="chain" id="PRO_5021339665" description="BHLH domain-containing protein" evidence="2">
    <location>
        <begin position="25"/>
        <end position="335"/>
    </location>
</feature>
<protein>
    <recommendedName>
        <fullName evidence="5">BHLH domain-containing protein</fullName>
    </recommendedName>
</protein>
<feature type="compositionally biased region" description="Basic and acidic residues" evidence="1">
    <location>
        <begin position="227"/>
        <end position="242"/>
    </location>
</feature>